<reference evidence="2 3" key="1">
    <citation type="submission" date="2018-10" db="EMBL/GenBank/DDBJ databases">
        <title>Genome assembly for a Yunnan-Guizhou Plateau 3E fish, Anabarilius grahami (Regan), and its evolutionary and genetic applications.</title>
        <authorList>
            <person name="Jiang W."/>
        </authorList>
    </citation>
    <scope>NUCLEOTIDE SEQUENCE [LARGE SCALE GENOMIC DNA]</scope>
    <source>
        <strain evidence="2">AG-KIZ</strain>
        <tissue evidence="2">Muscle</tissue>
    </source>
</reference>
<evidence type="ECO:0000313" key="2">
    <source>
        <dbReference type="EMBL" id="ROJ66341.1"/>
    </source>
</evidence>
<dbReference type="AlphaFoldDB" id="A0A3N0XV59"/>
<feature type="compositionally biased region" description="Low complexity" evidence="1">
    <location>
        <begin position="11"/>
        <end position="39"/>
    </location>
</feature>
<evidence type="ECO:0000256" key="1">
    <source>
        <dbReference type="SAM" id="MobiDB-lite"/>
    </source>
</evidence>
<name>A0A3N0XV59_ANAGA</name>
<accession>A0A3N0XV59</accession>
<organism evidence="2 3">
    <name type="scientific">Anabarilius grahami</name>
    <name type="common">Kanglang fish</name>
    <name type="synonym">Barilius grahami</name>
    <dbReference type="NCBI Taxonomy" id="495550"/>
    <lineage>
        <taxon>Eukaryota</taxon>
        <taxon>Metazoa</taxon>
        <taxon>Chordata</taxon>
        <taxon>Craniata</taxon>
        <taxon>Vertebrata</taxon>
        <taxon>Euteleostomi</taxon>
        <taxon>Actinopterygii</taxon>
        <taxon>Neopterygii</taxon>
        <taxon>Teleostei</taxon>
        <taxon>Ostariophysi</taxon>
        <taxon>Cypriniformes</taxon>
        <taxon>Xenocyprididae</taxon>
        <taxon>Xenocypridinae</taxon>
        <taxon>Xenocypridinae incertae sedis</taxon>
        <taxon>Anabarilius</taxon>
    </lineage>
</organism>
<comment type="caution">
    <text evidence="2">The sequence shown here is derived from an EMBL/GenBank/DDBJ whole genome shotgun (WGS) entry which is preliminary data.</text>
</comment>
<feature type="compositionally biased region" description="Low complexity" evidence="1">
    <location>
        <begin position="91"/>
        <end position="100"/>
    </location>
</feature>
<feature type="region of interest" description="Disordered" evidence="1">
    <location>
        <begin position="1"/>
        <end position="114"/>
    </location>
</feature>
<feature type="compositionally biased region" description="Pro residues" evidence="1">
    <location>
        <begin position="104"/>
        <end position="114"/>
    </location>
</feature>
<dbReference type="Proteomes" id="UP000281406">
    <property type="component" value="Unassembled WGS sequence"/>
</dbReference>
<gene>
    <name evidence="2" type="ORF">DPX16_16604</name>
</gene>
<feature type="compositionally biased region" description="Pro residues" evidence="1">
    <location>
        <begin position="1"/>
        <end position="10"/>
    </location>
</feature>
<keyword evidence="3" id="KW-1185">Reference proteome</keyword>
<dbReference type="EMBL" id="RJVU01059775">
    <property type="protein sequence ID" value="ROJ66341.1"/>
    <property type="molecule type" value="Genomic_DNA"/>
</dbReference>
<sequence>MNWIPFPDPAPALAEPAPCTAEPAPCTAEPAATAAEPTPVIHKPFKPLSPPNNFFWGTRRGRPWPMTSRGRPRLQTRHEGRGPSTALETSAPACTTAPACRSPGHPPPPPRSFI</sequence>
<evidence type="ECO:0000313" key="3">
    <source>
        <dbReference type="Proteomes" id="UP000281406"/>
    </source>
</evidence>
<protein>
    <submittedName>
        <fullName evidence="2">Uncharacterized protein</fullName>
    </submittedName>
</protein>
<proteinExistence type="predicted"/>